<keyword evidence="13" id="KW-1185">Reference proteome</keyword>
<dbReference type="GO" id="GO:0009316">
    <property type="term" value="C:3-isopropylmalate dehydratase complex"/>
    <property type="evidence" value="ECO:0007669"/>
    <property type="project" value="InterPro"/>
</dbReference>
<organism evidence="12 13">
    <name type="scientific">Microvirga tunisiensis</name>
    <dbReference type="NCBI Taxonomy" id="2108360"/>
    <lineage>
        <taxon>Bacteria</taxon>
        <taxon>Pseudomonadati</taxon>
        <taxon>Pseudomonadota</taxon>
        <taxon>Alphaproteobacteria</taxon>
        <taxon>Hyphomicrobiales</taxon>
        <taxon>Methylobacteriaceae</taxon>
        <taxon>Microvirga</taxon>
    </lineage>
</organism>
<dbReference type="NCBIfam" id="TIGR00171">
    <property type="entry name" value="leuD"/>
    <property type="match status" value="1"/>
</dbReference>
<keyword evidence="8" id="KW-0028">Amino-acid biosynthesis</keyword>
<evidence type="ECO:0000256" key="1">
    <source>
        <dbReference type="ARBA" id="ARBA00000491"/>
    </source>
</evidence>
<dbReference type="GO" id="GO:0009098">
    <property type="term" value="P:L-leucine biosynthetic process"/>
    <property type="evidence" value="ECO:0007669"/>
    <property type="project" value="UniProtKB-UniPathway"/>
</dbReference>
<dbReference type="PANTHER" id="PTHR43345">
    <property type="entry name" value="3-ISOPROPYLMALATE DEHYDRATASE SMALL SUBUNIT 2-RELATED-RELATED"/>
    <property type="match status" value="1"/>
</dbReference>
<feature type="domain" description="Aconitase A/isopropylmalate dehydratase small subunit swivel" evidence="11">
    <location>
        <begin position="17"/>
        <end position="123"/>
    </location>
</feature>
<evidence type="ECO:0000256" key="5">
    <source>
        <dbReference type="ARBA" id="ARBA00011271"/>
    </source>
</evidence>
<evidence type="ECO:0000256" key="3">
    <source>
        <dbReference type="ARBA" id="ARBA00004729"/>
    </source>
</evidence>
<proteinExistence type="inferred from homology"/>
<accession>A0A5N7MH01</accession>
<gene>
    <name evidence="12" type="primary">leuD</name>
    <name evidence="12" type="ORF">FS320_12325</name>
</gene>
<reference evidence="12 13" key="1">
    <citation type="journal article" date="2019" name="Syst. Appl. Microbiol.">
        <title>Microvirga tunisiensis sp. nov., a root nodule symbiotic bacterium isolated from Lupinus micranthus and L. luteus grown in Northern Tunisia.</title>
        <authorList>
            <person name="Msaddak A."/>
            <person name="Rejili M."/>
            <person name="Duran D."/>
            <person name="Mars M."/>
            <person name="Palacios J.M."/>
            <person name="Ruiz-Argueso T."/>
            <person name="Rey L."/>
            <person name="Imperial J."/>
        </authorList>
    </citation>
    <scope>NUCLEOTIDE SEQUENCE [LARGE SCALE GENOMIC DNA]</scope>
    <source>
        <strain evidence="12 13">Lmie10</strain>
    </source>
</reference>
<comment type="catalytic activity">
    <reaction evidence="1">
        <text>(2R,3S)-3-isopropylmalate = (2S)-2-isopropylmalate</text>
        <dbReference type="Rhea" id="RHEA:32287"/>
        <dbReference type="ChEBI" id="CHEBI:1178"/>
        <dbReference type="ChEBI" id="CHEBI:35121"/>
        <dbReference type="EC" id="4.2.1.33"/>
    </reaction>
</comment>
<evidence type="ECO:0000259" key="11">
    <source>
        <dbReference type="Pfam" id="PF00694"/>
    </source>
</evidence>
<dbReference type="Pfam" id="PF00694">
    <property type="entry name" value="Aconitase_C"/>
    <property type="match status" value="1"/>
</dbReference>
<dbReference type="GO" id="GO:0003861">
    <property type="term" value="F:3-isopropylmalate dehydratase activity"/>
    <property type="evidence" value="ECO:0007669"/>
    <property type="project" value="UniProtKB-EC"/>
</dbReference>
<comment type="subunit">
    <text evidence="5">Heterodimer of LeuC and LeuD.</text>
</comment>
<keyword evidence="10" id="KW-0100">Branched-chain amino acid biosynthesis</keyword>
<dbReference type="Gene3D" id="3.20.19.10">
    <property type="entry name" value="Aconitase, domain 4"/>
    <property type="match status" value="1"/>
</dbReference>
<name>A0A5N7MH01_9HYPH</name>
<sequence length="213" mass="23628">MTMHGIIRSRAYLLPGSDIDTDQIFPSRFQSRVDGRNDLAPYFFHDRRFNAEGQPIATMVLNDPSLQGAQILVSSRNYACGSARPGAIFAHRDFGIRILISESFGPVFPTVCYKFGVLPIELSGGDMAALLSYLEAEPLTMLEVNLQQQRIQLANSAVLEFALDEHVRTIALSGGDELGLTKSHAAEIERFEMARRHALPWLFDTTTKQGADL</sequence>
<dbReference type="InterPro" id="IPR000573">
    <property type="entry name" value="AconitaseA/IPMdHydase_ssu_swvl"/>
</dbReference>
<dbReference type="PANTHER" id="PTHR43345:SF5">
    <property type="entry name" value="3-ISOPROPYLMALATE DEHYDRATASE SMALL SUBUNIT"/>
    <property type="match status" value="1"/>
</dbReference>
<dbReference type="Proteomes" id="UP000403266">
    <property type="component" value="Unassembled WGS sequence"/>
</dbReference>
<evidence type="ECO:0000313" key="13">
    <source>
        <dbReference type="Proteomes" id="UP000403266"/>
    </source>
</evidence>
<dbReference type="AlphaFoldDB" id="A0A5N7MH01"/>
<dbReference type="EC" id="4.2.1.33" evidence="6"/>
<evidence type="ECO:0000256" key="4">
    <source>
        <dbReference type="ARBA" id="ARBA00009845"/>
    </source>
</evidence>
<evidence type="ECO:0000256" key="6">
    <source>
        <dbReference type="ARBA" id="ARBA00011998"/>
    </source>
</evidence>
<comment type="caution">
    <text evidence="12">The sequence shown here is derived from an EMBL/GenBank/DDBJ whole genome shotgun (WGS) entry which is preliminary data.</text>
</comment>
<dbReference type="RefSeq" id="WP_152711874.1">
    <property type="nucleotide sequence ID" value="NZ_VOSJ01000153.1"/>
</dbReference>
<protein>
    <recommendedName>
        <fullName evidence="6">3-isopropylmalate dehydratase</fullName>
        <ecNumber evidence="6">4.2.1.33</ecNumber>
    </recommendedName>
</protein>
<dbReference type="InterPro" id="IPR050075">
    <property type="entry name" value="LeuD"/>
</dbReference>
<dbReference type="EMBL" id="VOSK01000036">
    <property type="protein sequence ID" value="MPR25990.1"/>
    <property type="molecule type" value="Genomic_DNA"/>
</dbReference>
<keyword evidence="7" id="KW-0432">Leucine biosynthesis</keyword>
<dbReference type="UniPathway" id="UPA00048">
    <property type="reaction ID" value="UER00071"/>
</dbReference>
<evidence type="ECO:0000256" key="7">
    <source>
        <dbReference type="ARBA" id="ARBA00022430"/>
    </source>
</evidence>
<evidence type="ECO:0000256" key="8">
    <source>
        <dbReference type="ARBA" id="ARBA00022605"/>
    </source>
</evidence>
<dbReference type="InterPro" id="IPR015928">
    <property type="entry name" value="Aconitase/3IPM_dehydase_swvl"/>
</dbReference>
<keyword evidence="9 12" id="KW-0456">Lyase</keyword>
<comment type="similarity">
    <text evidence="4">Belongs to the LeuD family. LeuD type 1 subfamily.</text>
</comment>
<comment type="pathway">
    <text evidence="3">Amino-acid biosynthesis; L-leucine biosynthesis; L-leucine from 3-methyl-2-oxobutanoate: step 2/4.</text>
</comment>
<evidence type="ECO:0000313" key="12">
    <source>
        <dbReference type="EMBL" id="MPR25990.1"/>
    </source>
</evidence>
<evidence type="ECO:0000256" key="9">
    <source>
        <dbReference type="ARBA" id="ARBA00023239"/>
    </source>
</evidence>
<dbReference type="SUPFAM" id="SSF52016">
    <property type="entry name" value="LeuD/IlvD-like"/>
    <property type="match status" value="1"/>
</dbReference>
<evidence type="ECO:0000256" key="10">
    <source>
        <dbReference type="ARBA" id="ARBA00023304"/>
    </source>
</evidence>
<dbReference type="OrthoDB" id="9777465at2"/>
<comment type="function">
    <text evidence="2">Catalyzes the isomerization between 2-isopropylmalate and 3-isopropylmalate, via the formation of 2-isopropylmaleate.</text>
</comment>
<dbReference type="InterPro" id="IPR004431">
    <property type="entry name" value="3-IsopropMal_deHydase_ssu"/>
</dbReference>
<evidence type="ECO:0000256" key="2">
    <source>
        <dbReference type="ARBA" id="ARBA00002695"/>
    </source>
</evidence>